<feature type="binding site" evidence="10">
    <location>
        <begin position="263"/>
        <end position="268"/>
    </location>
    <ligand>
        <name>UDP-N-acetyl-alpha-D-glucosamine</name>
        <dbReference type="ChEBI" id="CHEBI:57705"/>
    </ligand>
</feature>
<dbReference type="GO" id="GO:0009252">
    <property type="term" value="P:peptidoglycan biosynthetic process"/>
    <property type="evidence" value="ECO:0007669"/>
    <property type="project" value="UniProtKB-UniRule"/>
</dbReference>
<proteinExistence type="inferred from homology"/>
<evidence type="ECO:0000259" key="12">
    <source>
        <dbReference type="Pfam" id="PF04101"/>
    </source>
</evidence>
<dbReference type="AlphaFoldDB" id="A0A2S0VX98"/>
<accession>A0A2S0VX98</accession>
<dbReference type="Gene3D" id="3.40.50.2000">
    <property type="entry name" value="Glycogen Phosphorylase B"/>
    <property type="match status" value="2"/>
</dbReference>
<dbReference type="NCBIfam" id="TIGR01133">
    <property type="entry name" value="murG"/>
    <property type="match status" value="1"/>
</dbReference>
<comment type="pathway">
    <text evidence="10">Cell wall biogenesis; peptidoglycan biosynthesis.</text>
</comment>
<dbReference type="PANTHER" id="PTHR21015:SF22">
    <property type="entry name" value="GLYCOSYLTRANSFERASE"/>
    <property type="match status" value="1"/>
</dbReference>
<keyword evidence="2 10" id="KW-0132">Cell division</keyword>
<dbReference type="InterPro" id="IPR004276">
    <property type="entry name" value="GlycoTrans_28_N"/>
</dbReference>
<evidence type="ECO:0000256" key="9">
    <source>
        <dbReference type="ARBA" id="ARBA00023316"/>
    </source>
</evidence>
<dbReference type="GO" id="GO:0051991">
    <property type="term" value="F:UDP-N-acetyl-D-glucosamine:N-acetylmuramoyl-L-alanyl-D-glutamyl-meso-2,6-diaminopimelyl-D-alanyl-D-alanine-diphosphoundecaprenol 4-beta-N-acetylglucosaminlytransferase activity"/>
    <property type="evidence" value="ECO:0007669"/>
    <property type="project" value="RHEA"/>
</dbReference>
<evidence type="ECO:0000259" key="11">
    <source>
        <dbReference type="Pfam" id="PF03033"/>
    </source>
</evidence>
<sequence>MTNKVKHAVVMAGGTGGHIFPGLAVAEQLIAQGWTVSWLGTADRMEAQLVPKQGIEIDFIEIKGVRNKGFIRKLLTPFMVLQAICQALRILSKRKADVVLGFGGYAAMPGGIAAKILAKPLLIHEQNAAAGLTNRLLSKVANTTLVAFGKTKGLKRGCPVVGNPVRSSIKLTEKQQAEHQLRFLVVGGSLGAQVLNQQVPLAVKQLESQGLMVSVVHQTGKGNLAAVQQAYADVQSQVEVVEFIDDMAAAYQAADLVICRAGALTVSELALAGMPSILVPLPHAVDDHQTKNAQILVDAEAGILLPQPALLEGKLAGHLTELIELPNLLPTMASNCQKVAVTDSSIRVSQYVKDLVS</sequence>
<evidence type="ECO:0000256" key="2">
    <source>
        <dbReference type="ARBA" id="ARBA00022618"/>
    </source>
</evidence>
<dbReference type="GO" id="GO:0050511">
    <property type="term" value="F:undecaprenyldiphospho-muramoylpentapeptide beta-N-acetylglucosaminyltransferase activity"/>
    <property type="evidence" value="ECO:0007669"/>
    <property type="project" value="UniProtKB-UniRule"/>
</dbReference>
<evidence type="ECO:0000256" key="5">
    <source>
        <dbReference type="ARBA" id="ARBA00022960"/>
    </source>
</evidence>
<feature type="binding site" evidence="10">
    <location>
        <begin position="15"/>
        <end position="17"/>
    </location>
    <ligand>
        <name>UDP-N-acetyl-alpha-D-glucosamine</name>
        <dbReference type="ChEBI" id="CHEBI:57705"/>
    </ligand>
</feature>
<dbReference type="InterPro" id="IPR007235">
    <property type="entry name" value="Glyco_trans_28_C"/>
</dbReference>
<keyword evidence="4 10" id="KW-0808">Transferase</keyword>
<feature type="binding site" evidence="10">
    <location>
        <position position="244"/>
    </location>
    <ligand>
        <name>UDP-N-acetyl-alpha-D-glucosamine</name>
        <dbReference type="ChEBI" id="CHEBI:57705"/>
    </ligand>
</feature>
<dbReference type="RefSeq" id="WP_108604792.1">
    <property type="nucleotide sequence ID" value="NZ_CP026604.1"/>
</dbReference>
<dbReference type="UniPathway" id="UPA00219"/>
<dbReference type="PANTHER" id="PTHR21015">
    <property type="entry name" value="UDP-N-ACETYLGLUCOSAMINE--N-ACETYLMURAMYL-(PENTAPEPTIDE) PYROPHOSPHORYL-UNDECAPRENOL N-ACETYLGLUCOSAMINE TRANSFERASE 1"/>
    <property type="match status" value="1"/>
</dbReference>
<reference evidence="13 14" key="1">
    <citation type="submission" date="2018-01" db="EMBL/GenBank/DDBJ databases">
        <title>Genome sequence of a Cantenovulum-like bacteria.</title>
        <authorList>
            <person name="Tan W.R."/>
            <person name="Lau N.-S."/>
            <person name="Go F."/>
            <person name="Amirul A.-A.A."/>
        </authorList>
    </citation>
    <scope>NUCLEOTIDE SEQUENCE [LARGE SCALE GENOMIC DNA]</scope>
    <source>
        <strain evidence="13 14">CCB-QB4</strain>
    </source>
</reference>
<dbReference type="InterPro" id="IPR006009">
    <property type="entry name" value="GlcNAc_MurG"/>
</dbReference>
<comment type="function">
    <text evidence="10">Cell wall formation. Catalyzes the transfer of a GlcNAc subunit on undecaprenyl-pyrophosphoryl-MurNAc-pentapeptide (lipid intermediate I) to form undecaprenyl-pyrophosphoryl-MurNAc-(pentapeptide)GlcNAc (lipid intermediate II).</text>
</comment>
<dbReference type="GO" id="GO:0051301">
    <property type="term" value="P:cell division"/>
    <property type="evidence" value="ECO:0007669"/>
    <property type="project" value="UniProtKB-KW"/>
</dbReference>
<dbReference type="Proteomes" id="UP000244441">
    <property type="component" value="Chromosome"/>
</dbReference>
<feature type="binding site" evidence="10">
    <location>
        <position position="189"/>
    </location>
    <ligand>
        <name>UDP-N-acetyl-alpha-D-glucosamine</name>
        <dbReference type="ChEBI" id="CHEBI:57705"/>
    </ligand>
</feature>
<evidence type="ECO:0000256" key="7">
    <source>
        <dbReference type="ARBA" id="ARBA00023136"/>
    </source>
</evidence>
<name>A0A2S0VX98_9ALTE</name>
<evidence type="ECO:0000256" key="3">
    <source>
        <dbReference type="ARBA" id="ARBA00022676"/>
    </source>
</evidence>
<dbReference type="GO" id="GO:0071555">
    <property type="term" value="P:cell wall organization"/>
    <property type="evidence" value="ECO:0007669"/>
    <property type="project" value="UniProtKB-KW"/>
</dbReference>
<dbReference type="GO" id="GO:0008360">
    <property type="term" value="P:regulation of cell shape"/>
    <property type="evidence" value="ECO:0007669"/>
    <property type="project" value="UniProtKB-KW"/>
</dbReference>
<feature type="binding site" evidence="10">
    <location>
        <position position="166"/>
    </location>
    <ligand>
        <name>UDP-N-acetyl-alpha-D-glucosamine</name>
        <dbReference type="ChEBI" id="CHEBI:57705"/>
    </ligand>
</feature>
<comment type="subcellular location">
    <subcellularLocation>
        <location evidence="10">Cell membrane</location>
        <topology evidence="10">Peripheral membrane protein</topology>
        <orientation evidence="10">Cytoplasmic side</orientation>
    </subcellularLocation>
</comment>
<feature type="domain" description="Glycosyltransferase family 28 N-terminal" evidence="11">
    <location>
        <begin position="9"/>
        <end position="144"/>
    </location>
</feature>
<evidence type="ECO:0000256" key="6">
    <source>
        <dbReference type="ARBA" id="ARBA00022984"/>
    </source>
</evidence>
<keyword evidence="6 10" id="KW-0573">Peptidoglycan synthesis</keyword>
<gene>
    <name evidence="10 13" type="primary">murG</name>
    <name evidence="13" type="ORF">C2869_21105</name>
</gene>
<keyword evidence="1 10" id="KW-1003">Cell membrane</keyword>
<comment type="similarity">
    <text evidence="10">Belongs to the glycosyltransferase 28 family. MurG subfamily.</text>
</comment>
<dbReference type="GO" id="GO:0005975">
    <property type="term" value="P:carbohydrate metabolic process"/>
    <property type="evidence" value="ECO:0007669"/>
    <property type="project" value="InterPro"/>
</dbReference>
<dbReference type="SUPFAM" id="SSF53756">
    <property type="entry name" value="UDP-Glycosyltransferase/glycogen phosphorylase"/>
    <property type="match status" value="1"/>
</dbReference>
<protein>
    <recommendedName>
        <fullName evidence="10">UDP-N-acetylglucosamine--N-acetylmuramyl-(pentapeptide) pyrophosphoryl-undecaprenol N-acetylglucosamine transferase</fullName>
        <ecNumber evidence="10">2.4.1.227</ecNumber>
    </recommendedName>
    <alternativeName>
        <fullName evidence="10">Undecaprenyl-PP-MurNAc-pentapeptide-UDPGlcNAc GlcNAc transferase</fullName>
    </alternativeName>
</protein>
<comment type="catalytic activity">
    <reaction evidence="10">
        <text>di-trans,octa-cis-undecaprenyl diphospho-N-acetyl-alpha-D-muramoyl-L-alanyl-D-glutamyl-meso-2,6-diaminopimeloyl-D-alanyl-D-alanine + UDP-N-acetyl-alpha-D-glucosamine = di-trans,octa-cis-undecaprenyl diphospho-[N-acetyl-alpha-D-glucosaminyl-(1-&gt;4)]-N-acetyl-alpha-D-muramoyl-L-alanyl-D-glutamyl-meso-2,6-diaminopimeloyl-D-alanyl-D-alanine + UDP + H(+)</text>
        <dbReference type="Rhea" id="RHEA:31227"/>
        <dbReference type="ChEBI" id="CHEBI:15378"/>
        <dbReference type="ChEBI" id="CHEBI:57705"/>
        <dbReference type="ChEBI" id="CHEBI:58223"/>
        <dbReference type="ChEBI" id="CHEBI:61387"/>
        <dbReference type="ChEBI" id="CHEBI:61388"/>
        <dbReference type="EC" id="2.4.1.227"/>
    </reaction>
</comment>
<feature type="binding site" evidence="10">
    <location>
        <position position="127"/>
    </location>
    <ligand>
        <name>UDP-N-acetyl-alpha-D-glucosamine</name>
        <dbReference type="ChEBI" id="CHEBI:57705"/>
    </ligand>
</feature>
<keyword evidence="9 10" id="KW-0961">Cell wall biogenesis/degradation</keyword>
<feature type="binding site" evidence="10">
    <location>
        <position position="289"/>
    </location>
    <ligand>
        <name>UDP-N-acetyl-alpha-D-glucosamine</name>
        <dbReference type="ChEBI" id="CHEBI:57705"/>
    </ligand>
</feature>
<keyword evidence="7 10" id="KW-0472">Membrane</keyword>
<dbReference type="KEGG" id="cate:C2869_21105"/>
<feature type="domain" description="Glycosyl transferase family 28 C-terminal" evidence="12">
    <location>
        <begin position="184"/>
        <end position="341"/>
    </location>
</feature>
<organism evidence="13 14">
    <name type="scientific">Saccharobesus litoralis</name>
    <dbReference type="NCBI Taxonomy" id="2172099"/>
    <lineage>
        <taxon>Bacteria</taxon>
        <taxon>Pseudomonadati</taxon>
        <taxon>Pseudomonadota</taxon>
        <taxon>Gammaproteobacteria</taxon>
        <taxon>Alteromonadales</taxon>
        <taxon>Alteromonadaceae</taxon>
        <taxon>Saccharobesus</taxon>
    </lineage>
</organism>
<keyword evidence="8 10" id="KW-0131">Cell cycle</keyword>
<keyword evidence="14" id="KW-1185">Reference proteome</keyword>
<keyword evidence="3 10" id="KW-0328">Glycosyltransferase</keyword>
<evidence type="ECO:0000256" key="4">
    <source>
        <dbReference type="ARBA" id="ARBA00022679"/>
    </source>
</evidence>
<evidence type="ECO:0000256" key="10">
    <source>
        <dbReference type="HAMAP-Rule" id="MF_00033"/>
    </source>
</evidence>
<evidence type="ECO:0000313" key="14">
    <source>
        <dbReference type="Proteomes" id="UP000244441"/>
    </source>
</evidence>
<dbReference type="CDD" id="cd03785">
    <property type="entry name" value="GT28_MurG"/>
    <property type="match status" value="1"/>
</dbReference>
<dbReference type="Pfam" id="PF03033">
    <property type="entry name" value="Glyco_transf_28"/>
    <property type="match status" value="1"/>
</dbReference>
<dbReference type="GO" id="GO:0005886">
    <property type="term" value="C:plasma membrane"/>
    <property type="evidence" value="ECO:0007669"/>
    <property type="project" value="UniProtKB-SubCell"/>
</dbReference>
<evidence type="ECO:0000256" key="1">
    <source>
        <dbReference type="ARBA" id="ARBA00022475"/>
    </source>
</evidence>
<keyword evidence="5 10" id="KW-0133">Cell shape</keyword>
<dbReference type="EC" id="2.4.1.227" evidence="10"/>
<dbReference type="EMBL" id="CP026604">
    <property type="protein sequence ID" value="AWB68740.1"/>
    <property type="molecule type" value="Genomic_DNA"/>
</dbReference>
<dbReference type="OrthoDB" id="9808936at2"/>
<evidence type="ECO:0000256" key="8">
    <source>
        <dbReference type="ARBA" id="ARBA00023306"/>
    </source>
</evidence>
<dbReference type="Pfam" id="PF04101">
    <property type="entry name" value="Glyco_tran_28_C"/>
    <property type="match status" value="1"/>
</dbReference>
<evidence type="ECO:0000313" key="13">
    <source>
        <dbReference type="EMBL" id="AWB68740.1"/>
    </source>
</evidence>
<dbReference type="HAMAP" id="MF_00033">
    <property type="entry name" value="MurG"/>
    <property type="match status" value="1"/>
</dbReference>